<feature type="binding site" evidence="5">
    <location>
        <position position="56"/>
    </location>
    <ligand>
        <name>ATP</name>
        <dbReference type="ChEBI" id="CHEBI:30616"/>
    </ligand>
</feature>
<dbReference type="InterPro" id="IPR011009">
    <property type="entry name" value="Kinase-like_dom_sf"/>
</dbReference>
<dbReference type="SUPFAM" id="SSF56112">
    <property type="entry name" value="Protein kinase-like (PK-like)"/>
    <property type="match status" value="1"/>
</dbReference>
<feature type="domain" description="Protein kinase" evidence="7">
    <location>
        <begin position="26"/>
        <end position="328"/>
    </location>
</feature>
<dbReference type="Gene3D" id="1.10.510.10">
    <property type="entry name" value="Transferase(Phosphotransferase) domain 1"/>
    <property type="match status" value="1"/>
</dbReference>
<feature type="transmembrane region" description="Helical" evidence="6">
    <location>
        <begin position="353"/>
        <end position="377"/>
    </location>
</feature>
<name>A0A8J7U5X5_9BACT</name>
<dbReference type="InterPro" id="IPR000719">
    <property type="entry name" value="Prot_kinase_dom"/>
</dbReference>
<dbReference type="Proteomes" id="UP000664417">
    <property type="component" value="Unassembled WGS sequence"/>
</dbReference>
<evidence type="ECO:0000256" key="6">
    <source>
        <dbReference type="SAM" id="Phobius"/>
    </source>
</evidence>
<dbReference type="InterPro" id="IPR011990">
    <property type="entry name" value="TPR-like_helical_dom_sf"/>
</dbReference>
<dbReference type="Pfam" id="PF00069">
    <property type="entry name" value="Pkinase"/>
    <property type="match status" value="1"/>
</dbReference>
<evidence type="ECO:0000256" key="3">
    <source>
        <dbReference type="ARBA" id="ARBA00022777"/>
    </source>
</evidence>
<keyword evidence="1" id="KW-0808">Transferase</keyword>
<dbReference type="InterPro" id="IPR017441">
    <property type="entry name" value="Protein_kinase_ATP_BS"/>
</dbReference>
<sequence>MSEKKVSTEEPSTQSDPLIGAQLGPYQIVRLIGSGGMGRVYEGRQSGPINKKVAIKVMRCEASTHLMRRRFKMELRTLAALNHPNIATIYLSGTRTDNEDWFAMEYVEGASLIEYVRKHRLTVPECLKLFKKICNAVHFAHQRGVIHRDIKPANILVCNVDGEASPKIIDFGIAKSTAEGKSSLERVTLVTKTAEPALALGTLGYMSPEQTRLDDDDIDVRSDIYSLGVVLYEMLVGKRLIDEKRIRSVSWDQAFELVRDYEPEKPSKAIRHKAIGHSMILKNKESVAPLSKYYRGDLDWIVLKALEKNRERRYQGADLLAEDINSFLNGLPIDAGPQTWIYQTVRFTKRNRAIVSGLTLTTAGIFFSLIGLVFGYIEAKEREAQAIRETNTARKNLKYLNAFMTFENNYAGRQNRVIDRLNHFAPADENANSLDKRILRYIGNVYQWTGEYKKSEHYLRAAYDNYIKEEGQNSLTANKILVDYAFSARALGKYKDADWALTEALPIFESMLPPEDESYIRLLNAFSVVSYRRSNFNKAEGIFKKLEETDWDLVKNKNHHLINFHGAYGSFQAISKGCNEAIPYFRKASEISQTHFKTLNSSALVSTLNLAMCQCQTKDFKNAKTTFDFYLGQIIKTHGKDHPDVITSQLNWGYCLTQNKEFKRAIDWISSLQIKVSELGLTGHHYYFSAQTNLAISLSEIGMDQEAISVTETIVIKKQEVYGNDNISTLGSLSALASFHLKANDPSTAIEVIEFSLSCLDTNKDTHLRWFQTFAKTGKEAAETTHNDELIEHYTCILVDTEKMPPLQKNKSDKTD</sequence>
<keyword evidence="8" id="KW-0723">Serine/threonine-protein kinase</keyword>
<dbReference type="GO" id="GO:0005524">
    <property type="term" value="F:ATP binding"/>
    <property type="evidence" value="ECO:0007669"/>
    <property type="project" value="UniProtKB-UniRule"/>
</dbReference>
<keyword evidence="3 8" id="KW-0418">Kinase</keyword>
<evidence type="ECO:0000259" key="7">
    <source>
        <dbReference type="PROSITE" id="PS50011"/>
    </source>
</evidence>
<keyword evidence="9" id="KW-1185">Reference proteome</keyword>
<dbReference type="InterPro" id="IPR008271">
    <property type="entry name" value="Ser/Thr_kinase_AS"/>
</dbReference>
<dbReference type="CDD" id="cd14014">
    <property type="entry name" value="STKc_PknB_like"/>
    <property type="match status" value="1"/>
</dbReference>
<evidence type="ECO:0000256" key="5">
    <source>
        <dbReference type="PROSITE-ProRule" id="PRU10141"/>
    </source>
</evidence>
<keyword evidence="2 5" id="KW-0547">Nucleotide-binding</keyword>
<keyword evidence="4 5" id="KW-0067">ATP-binding</keyword>
<keyword evidence="6" id="KW-1133">Transmembrane helix</keyword>
<keyword evidence="6" id="KW-0812">Transmembrane</keyword>
<comment type="caution">
    <text evidence="8">The sequence shown here is derived from an EMBL/GenBank/DDBJ whole genome shotgun (WGS) entry which is preliminary data.</text>
</comment>
<organism evidence="8 9">
    <name type="scientific">Acanthopleuribacter pedis</name>
    <dbReference type="NCBI Taxonomy" id="442870"/>
    <lineage>
        <taxon>Bacteria</taxon>
        <taxon>Pseudomonadati</taxon>
        <taxon>Acidobacteriota</taxon>
        <taxon>Holophagae</taxon>
        <taxon>Acanthopleuribacterales</taxon>
        <taxon>Acanthopleuribacteraceae</taxon>
        <taxon>Acanthopleuribacter</taxon>
    </lineage>
</organism>
<dbReference type="RefSeq" id="WP_207859668.1">
    <property type="nucleotide sequence ID" value="NZ_JAFREP010000014.1"/>
</dbReference>
<dbReference type="PROSITE" id="PS50011">
    <property type="entry name" value="PROTEIN_KINASE_DOM"/>
    <property type="match status" value="1"/>
</dbReference>
<accession>A0A8J7U5X5</accession>
<evidence type="ECO:0000256" key="1">
    <source>
        <dbReference type="ARBA" id="ARBA00022679"/>
    </source>
</evidence>
<evidence type="ECO:0000313" key="8">
    <source>
        <dbReference type="EMBL" id="MBO1319761.1"/>
    </source>
</evidence>
<keyword evidence="6" id="KW-0472">Membrane</keyword>
<dbReference type="PROSITE" id="PS00108">
    <property type="entry name" value="PROTEIN_KINASE_ST"/>
    <property type="match status" value="1"/>
</dbReference>
<dbReference type="EMBL" id="JAFREP010000014">
    <property type="protein sequence ID" value="MBO1319761.1"/>
    <property type="molecule type" value="Genomic_DNA"/>
</dbReference>
<dbReference type="SMART" id="SM00220">
    <property type="entry name" value="S_TKc"/>
    <property type="match status" value="1"/>
</dbReference>
<evidence type="ECO:0000256" key="4">
    <source>
        <dbReference type="ARBA" id="ARBA00022840"/>
    </source>
</evidence>
<evidence type="ECO:0000313" key="9">
    <source>
        <dbReference type="Proteomes" id="UP000664417"/>
    </source>
</evidence>
<dbReference type="Gene3D" id="3.30.200.20">
    <property type="entry name" value="Phosphorylase Kinase, domain 1"/>
    <property type="match status" value="1"/>
</dbReference>
<dbReference type="Gene3D" id="1.25.40.10">
    <property type="entry name" value="Tetratricopeptide repeat domain"/>
    <property type="match status" value="2"/>
</dbReference>
<gene>
    <name evidence="8" type="ORF">J3U88_14895</name>
</gene>
<proteinExistence type="predicted"/>
<dbReference type="SUPFAM" id="SSF48452">
    <property type="entry name" value="TPR-like"/>
    <property type="match status" value="2"/>
</dbReference>
<dbReference type="PROSITE" id="PS00107">
    <property type="entry name" value="PROTEIN_KINASE_ATP"/>
    <property type="match status" value="1"/>
</dbReference>
<protein>
    <submittedName>
        <fullName evidence="8">Serine/threonine protein kinase</fullName>
    </submittedName>
</protein>
<reference evidence="8" key="1">
    <citation type="submission" date="2021-03" db="EMBL/GenBank/DDBJ databases">
        <authorList>
            <person name="Wang G."/>
        </authorList>
    </citation>
    <scope>NUCLEOTIDE SEQUENCE</scope>
    <source>
        <strain evidence="8">KCTC 12899</strain>
    </source>
</reference>
<dbReference type="GO" id="GO:0004674">
    <property type="term" value="F:protein serine/threonine kinase activity"/>
    <property type="evidence" value="ECO:0007669"/>
    <property type="project" value="UniProtKB-KW"/>
</dbReference>
<dbReference type="PANTHER" id="PTHR43289">
    <property type="entry name" value="MITOGEN-ACTIVATED PROTEIN KINASE KINASE KINASE 20-RELATED"/>
    <property type="match status" value="1"/>
</dbReference>
<dbReference type="AlphaFoldDB" id="A0A8J7U5X5"/>
<dbReference type="PANTHER" id="PTHR43289:SF6">
    <property type="entry name" value="SERINE_THREONINE-PROTEIN KINASE NEKL-3"/>
    <property type="match status" value="1"/>
</dbReference>
<evidence type="ECO:0000256" key="2">
    <source>
        <dbReference type="ARBA" id="ARBA00022741"/>
    </source>
</evidence>